<dbReference type="Proteomes" id="UP000813444">
    <property type="component" value="Unassembled WGS sequence"/>
</dbReference>
<name>A0A8K0T1W6_9HYPO</name>
<feature type="region of interest" description="Disordered" evidence="1">
    <location>
        <begin position="117"/>
        <end position="198"/>
    </location>
</feature>
<dbReference type="InterPro" id="IPR038966">
    <property type="entry name" value="TMA17"/>
</dbReference>
<comment type="caution">
    <text evidence="2">The sequence shown here is derived from an EMBL/GenBank/DDBJ whole genome shotgun (WGS) entry which is preliminary data.</text>
</comment>
<evidence type="ECO:0000313" key="3">
    <source>
        <dbReference type="Proteomes" id="UP000813444"/>
    </source>
</evidence>
<dbReference type="PANTHER" id="PTHR40422">
    <property type="entry name" value="TRANSLATION MACHINERY-ASSOCIATED PROTEIN 17"/>
    <property type="match status" value="1"/>
</dbReference>
<accession>A0A8K0T1W6</accession>
<evidence type="ECO:0000256" key="1">
    <source>
        <dbReference type="SAM" id="MobiDB-lite"/>
    </source>
</evidence>
<dbReference type="PANTHER" id="PTHR40422:SF1">
    <property type="entry name" value="TRANSLATION MACHINERY-ASSOCIATED PROTEIN 17"/>
    <property type="match status" value="1"/>
</dbReference>
<dbReference type="OrthoDB" id="548474at2759"/>
<reference evidence="2" key="1">
    <citation type="journal article" date="2021" name="Nat. Commun.">
        <title>Genetic determinants of endophytism in the Arabidopsis root mycobiome.</title>
        <authorList>
            <person name="Mesny F."/>
            <person name="Miyauchi S."/>
            <person name="Thiergart T."/>
            <person name="Pickel B."/>
            <person name="Atanasova L."/>
            <person name="Karlsson M."/>
            <person name="Huettel B."/>
            <person name="Barry K.W."/>
            <person name="Haridas S."/>
            <person name="Chen C."/>
            <person name="Bauer D."/>
            <person name="Andreopoulos W."/>
            <person name="Pangilinan J."/>
            <person name="LaButti K."/>
            <person name="Riley R."/>
            <person name="Lipzen A."/>
            <person name="Clum A."/>
            <person name="Drula E."/>
            <person name="Henrissat B."/>
            <person name="Kohler A."/>
            <person name="Grigoriev I.V."/>
            <person name="Martin F.M."/>
            <person name="Hacquard S."/>
        </authorList>
    </citation>
    <scope>NUCLEOTIDE SEQUENCE</scope>
    <source>
        <strain evidence="2">MPI-CAGE-CH-0235</strain>
    </source>
</reference>
<gene>
    <name evidence="2" type="ORF">B0I35DRAFT_31998</name>
</gene>
<dbReference type="GO" id="GO:0030674">
    <property type="term" value="F:protein-macromolecule adaptor activity"/>
    <property type="evidence" value="ECO:0007669"/>
    <property type="project" value="TreeGrafter"/>
</dbReference>
<keyword evidence="3" id="KW-1185">Reference proteome</keyword>
<proteinExistence type="predicted"/>
<sequence length="198" mass="21334">MPTDMSADTTPITAGRFAAALKDLSVEMLHLKVLEIRNSIAHLQFSNDQLRPFADGSATAQGAATTGPDPDCVEAIRENEQVIDRMAERVALIRLELEDRGVSWDEFMSKEEVEEAKRGGAPAVNGASSPSDAEPAHAAWSDGTFQTGVIRDGEVHMDQQPGRPSGGTLSDEELRRQMEARFGNLEDGDGDSDGGMHL</sequence>
<evidence type="ECO:0000313" key="2">
    <source>
        <dbReference type="EMBL" id="KAH7328969.1"/>
    </source>
</evidence>
<dbReference type="AlphaFoldDB" id="A0A8K0T1W6"/>
<dbReference type="EMBL" id="JAGPNK010000001">
    <property type="protein sequence ID" value="KAH7328969.1"/>
    <property type="molecule type" value="Genomic_DNA"/>
</dbReference>
<protein>
    <submittedName>
        <fullName evidence="2">Uncharacterized protein</fullName>
    </submittedName>
</protein>
<dbReference type="GO" id="GO:0070682">
    <property type="term" value="P:proteasome regulatory particle assembly"/>
    <property type="evidence" value="ECO:0007669"/>
    <property type="project" value="InterPro"/>
</dbReference>
<organism evidence="2 3">
    <name type="scientific">Stachybotrys elegans</name>
    <dbReference type="NCBI Taxonomy" id="80388"/>
    <lineage>
        <taxon>Eukaryota</taxon>
        <taxon>Fungi</taxon>
        <taxon>Dikarya</taxon>
        <taxon>Ascomycota</taxon>
        <taxon>Pezizomycotina</taxon>
        <taxon>Sordariomycetes</taxon>
        <taxon>Hypocreomycetidae</taxon>
        <taxon>Hypocreales</taxon>
        <taxon>Stachybotryaceae</taxon>
        <taxon>Stachybotrys</taxon>
    </lineage>
</organism>